<feature type="domain" description="Ketoreductase" evidence="3">
    <location>
        <begin position="6"/>
        <end position="185"/>
    </location>
</feature>
<evidence type="ECO:0000259" key="3">
    <source>
        <dbReference type="SMART" id="SM00822"/>
    </source>
</evidence>
<keyword evidence="5" id="KW-1185">Reference proteome</keyword>
<dbReference type="InterPro" id="IPR002347">
    <property type="entry name" value="SDR_fam"/>
</dbReference>
<dbReference type="InterPro" id="IPR057326">
    <property type="entry name" value="KR_dom"/>
</dbReference>
<dbReference type="AlphaFoldDB" id="A0A1E3RV70"/>
<organism evidence="4 5">
    <name type="scientific">Mycolicibacterium holsaticum</name>
    <dbReference type="NCBI Taxonomy" id="152142"/>
    <lineage>
        <taxon>Bacteria</taxon>
        <taxon>Bacillati</taxon>
        <taxon>Actinomycetota</taxon>
        <taxon>Actinomycetes</taxon>
        <taxon>Mycobacteriales</taxon>
        <taxon>Mycobacteriaceae</taxon>
        <taxon>Mycolicibacterium</taxon>
    </lineage>
</organism>
<comment type="caution">
    <text evidence="4">The sequence shown here is derived from an EMBL/GenBank/DDBJ whole genome shotgun (WGS) entry which is preliminary data.</text>
</comment>
<gene>
    <name evidence="4" type="ORF">BHQ17_11850</name>
</gene>
<dbReference type="RefSeq" id="WP_069405396.1">
    <property type="nucleotide sequence ID" value="NZ_MIGZ01000058.1"/>
</dbReference>
<name>A0A1E3RV70_9MYCO</name>
<proteinExistence type="inferred from homology"/>
<sequence>MSLWRKTVIVTGGGSGIGRATALTFARRGALTHVVDIAAATDTAAEDPGDGLLVGHAMDVRDAEAWTALVDRVGRIDGLALVHGVVARERDTVLEIGPPEWERLHAVNCTGTWLGMRAVLPAMINAGGGAIVCTSSATAIGGTTGLAAYVASKGAVISLARQAAIEYARAGVRVNVVAPGVIDTRLVANAPPRFIESVRRSTPLGRAGSVDEVAAAIRFLISDDASFITGHVLPVDGGLLAQGVTPLEAHSP</sequence>
<accession>A0A1E3RV70</accession>
<evidence type="ECO:0000256" key="2">
    <source>
        <dbReference type="ARBA" id="ARBA00023002"/>
    </source>
</evidence>
<dbReference type="Gene3D" id="3.40.50.720">
    <property type="entry name" value="NAD(P)-binding Rossmann-like Domain"/>
    <property type="match status" value="1"/>
</dbReference>
<dbReference type="SMART" id="SM00822">
    <property type="entry name" value="PKS_KR"/>
    <property type="match status" value="1"/>
</dbReference>
<protein>
    <recommendedName>
        <fullName evidence="3">Ketoreductase domain-containing protein</fullName>
    </recommendedName>
</protein>
<dbReference type="PANTHER" id="PTHR24321:SF14">
    <property type="entry name" value="SHORT-CHAIN TYPE DEHYDROGENASE_REDUCTASE BLR2146-RELATED"/>
    <property type="match status" value="1"/>
</dbReference>
<dbReference type="FunFam" id="3.40.50.720:FF:000084">
    <property type="entry name" value="Short-chain dehydrogenase reductase"/>
    <property type="match status" value="1"/>
</dbReference>
<evidence type="ECO:0000256" key="1">
    <source>
        <dbReference type="ARBA" id="ARBA00006484"/>
    </source>
</evidence>
<comment type="similarity">
    <text evidence="1">Belongs to the short-chain dehydrogenases/reductases (SDR) family.</text>
</comment>
<dbReference type="EMBL" id="MIGZ01000058">
    <property type="protein sequence ID" value="ODQ93813.1"/>
    <property type="molecule type" value="Genomic_DNA"/>
</dbReference>
<keyword evidence="2" id="KW-0560">Oxidoreductase</keyword>
<dbReference type="PANTHER" id="PTHR24321">
    <property type="entry name" value="DEHYDROGENASES, SHORT CHAIN"/>
    <property type="match status" value="1"/>
</dbReference>
<dbReference type="InterPro" id="IPR036291">
    <property type="entry name" value="NAD(P)-bd_dom_sf"/>
</dbReference>
<dbReference type="PRINTS" id="PR00081">
    <property type="entry name" value="GDHRDH"/>
</dbReference>
<dbReference type="Proteomes" id="UP000094243">
    <property type="component" value="Unassembled WGS sequence"/>
</dbReference>
<evidence type="ECO:0000313" key="5">
    <source>
        <dbReference type="Proteomes" id="UP000094243"/>
    </source>
</evidence>
<dbReference type="GO" id="GO:0016491">
    <property type="term" value="F:oxidoreductase activity"/>
    <property type="evidence" value="ECO:0007669"/>
    <property type="project" value="UniProtKB-KW"/>
</dbReference>
<dbReference type="SUPFAM" id="SSF51735">
    <property type="entry name" value="NAD(P)-binding Rossmann-fold domains"/>
    <property type="match status" value="1"/>
</dbReference>
<dbReference type="PROSITE" id="PS00061">
    <property type="entry name" value="ADH_SHORT"/>
    <property type="match status" value="1"/>
</dbReference>
<dbReference type="InterPro" id="IPR020904">
    <property type="entry name" value="Sc_DH/Rdtase_CS"/>
</dbReference>
<dbReference type="Pfam" id="PF13561">
    <property type="entry name" value="adh_short_C2"/>
    <property type="match status" value="1"/>
</dbReference>
<dbReference type="CDD" id="cd05233">
    <property type="entry name" value="SDR_c"/>
    <property type="match status" value="1"/>
</dbReference>
<evidence type="ECO:0000313" key="4">
    <source>
        <dbReference type="EMBL" id="ODQ93813.1"/>
    </source>
</evidence>
<reference evidence="5" key="1">
    <citation type="submission" date="2016-09" db="EMBL/GenBank/DDBJ databases">
        <authorList>
            <person name="Greninger A.L."/>
            <person name="Jerome K.R."/>
            <person name="Mcnair B."/>
            <person name="Wallis C."/>
            <person name="Fang F."/>
        </authorList>
    </citation>
    <scope>NUCLEOTIDE SEQUENCE [LARGE SCALE GENOMIC DNA]</scope>
    <source>
        <strain evidence="5">M7</strain>
    </source>
</reference>